<accession>A0AAV2K4V4</accession>
<proteinExistence type="predicted"/>
<dbReference type="AlphaFoldDB" id="A0AAV2K4V4"/>
<evidence type="ECO:0000313" key="3">
    <source>
        <dbReference type="Proteomes" id="UP001497482"/>
    </source>
</evidence>
<reference evidence="2 3" key="1">
    <citation type="submission" date="2024-04" db="EMBL/GenBank/DDBJ databases">
        <authorList>
            <person name="Waldvogel A.-M."/>
            <person name="Schoenle A."/>
        </authorList>
    </citation>
    <scope>NUCLEOTIDE SEQUENCE [LARGE SCALE GENOMIC DNA]</scope>
</reference>
<gene>
    <name evidence="2" type="ORF">KC01_LOCUS13064</name>
</gene>
<dbReference type="PROSITE" id="PS51257">
    <property type="entry name" value="PROKAR_LIPOPROTEIN"/>
    <property type="match status" value="1"/>
</dbReference>
<keyword evidence="3" id="KW-1185">Reference proteome</keyword>
<protein>
    <submittedName>
        <fullName evidence="2">Uncharacterized protein</fullName>
    </submittedName>
</protein>
<feature type="compositionally biased region" description="Low complexity" evidence="1">
    <location>
        <begin position="1"/>
        <end position="14"/>
    </location>
</feature>
<evidence type="ECO:0000313" key="2">
    <source>
        <dbReference type="EMBL" id="CAL1582459.1"/>
    </source>
</evidence>
<dbReference type="EMBL" id="OZ035837">
    <property type="protein sequence ID" value="CAL1582459.1"/>
    <property type="molecule type" value="Genomic_DNA"/>
</dbReference>
<feature type="region of interest" description="Disordered" evidence="1">
    <location>
        <begin position="1"/>
        <end position="20"/>
    </location>
</feature>
<evidence type="ECO:0000256" key="1">
    <source>
        <dbReference type="SAM" id="MobiDB-lite"/>
    </source>
</evidence>
<name>A0AAV2K4V4_KNICA</name>
<organism evidence="2 3">
    <name type="scientific">Knipowitschia caucasica</name>
    <name type="common">Caucasian dwarf goby</name>
    <name type="synonym">Pomatoschistus caucasicus</name>
    <dbReference type="NCBI Taxonomy" id="637954"/>
    <lineage>
        <taxon>Eukaryota</taxon>
        <taxon>Metazoa</taxon>
        <taxon>Chordata</taxon>
        <taxon>Craniata</taxon>
        <taxon>Vertebrata</taxon>
        <taxon>Euteleostomi</taxon>
        <taxon>Actinopterygii</taxon>
        <taxon>Neopterygii</taxon>
        <taxon>Teleostei</taxon>
        <taxon>Neoteleostei</taxon>
        <taxon>Acanthomorphata</taxon>
        <taxon>Gobiaria</taxon>
        <taxon>Gobiiformes</taxon>
        <taxon>Gobioidei</taxon>
        <taxon>Gobiidae</taxon>
        <taxon>Gobiinae</taxon>
        <taxon>Knipowitschia</taxon>
    </lineage>
</organism>
<sequence>MRPSLAPSPSTASSCFRPPSPTSFLRHSRFPAGGPVGAGGADYLRALSTTEVGSALPPTLWHSQLPSKAKRLQDPEQALFPGSPNPVLVALPTFPDAYIS</sequence>
<dbReference type="Proteomes" id="UP001497482">
    <property type="component" value="Chromosome 15"/>
</dbReference>